<dbReference type="Proteomes" id="UP000247702">
    <property type="component" value="Unassembled WGS sequence"/>
</dbReference>
<evidence type="ECO:0000313" key="2">
    <source>
        <dbReference type="EMBL" id="GES99739.1"/>
    </source>
</evidence>
<gene>
    <name evidence="2" type="ORF">RCL2_002622300</name>
    <name evidence="1" type="ORF">RclHR1_16050004</name>
</gene>
<protein>
    <submittedName>
        <fullName evidence="1">Uncharacterized protein</fullName>
    </submittedName>
</protein>
<dbReference type="AlphaFoldDB" id="A0A2Z6QGW5"/>
<sequence>MENFEKTWSTTITELLKTFENELTSDICQVYSVSPQGKPNKQDRQYKMLAYLIGEKSLFQKEDRQFIGAKNTSHPNGPVIAASLGKKHLCLTLDRLYIRVKDMLQPSSQGNNFEDLEPQ</sequence>
<keyword evidence="3" id="KW-1185">Reference proteome</keyword>
<dbReference type="EMBL" id="BLAL01000285">
    <property type="protein sequence ID" value="GES99739.1"/>
    <property type="molecule type" value="Genomic_DNA"/>
</dbReference>
<comment type="caution">
    <text evidence="1">The sequence shown here is derived from an EMBL/GenBank/DDBJ whole genome shotgun (WGS) entry which is preliminary data.</text>
</comment>
<dbReference type="EMBL" id="BEXD01000675">
    <property type="protein sequence ID" value="GBB89387.1"/>
    <property type="molecule type" value="Genomic_DNA"/>
</dbReference>
<accession>A0A2Z6QGW5</accession>
<evidence type="ECO:0000313" key="3">
    <source>
        <dbReference type="Proteomes" id="UP000247702"/>
    </source>
</evidence>
<reference evidence="1 3" key="1">
    <citation type="submission" date="2017-11" db="EMBL/GenBank/DDBJ databases">
        <title>The genome of Rhizophagus clarus HR1 reveals common genetic basis of auxotrophy among arbuscular mycorrhizal fungi.</title>
        <authorList>
            <person name="Kobayashi Y."/>
        </authorList>
    </citation>
    <scope>NUCLEOTIDE SEQUENCE [LARGE SCALE GENOMIC DNA]</scope>
    <source>
        <strain evidence="1 3">HR1</strain>
    </source>
</reference>
<organism evidence="1 3">
    <name type="scientific">Rhizophagus clarus</name>
    <dbReference type="NCBI Taxonomy" id="94130"/>
    <lineage>
        <taxon>Eukaryota</taxon>
        <taxon>Fungi</taxon>
        <taxon>Fungi incertae sedis</taxon>
        <taxon>Mucoromycota</taxon>
        <taxon>Glomeromycotina</taxon>
        <taxon>Glomeromycetes</taxon>
        <taxon>Glomerales</taxon>
        <taxon>Glomeraceae</taxon>
        <taxon>Rhizophagus</taxon>
    </lineage>
</organism>
<reference evidence="2" key="2">
    <citation type="submission" date="2019-10" db="EMBL/GenBank/DDBJ databases">
        <title>Conservation and host-specific expression of non-tandemly repeated heterogenous ribosome RNA gene in arbuscular mycorrhizal fungi.</title>
        <authorList>
            <person name="Maeda T."/>
            <person name="Kobayashi Y."/>
            <person name="Nakagawa T."/>
            <person name="Ezawa T."/>
            <person name="Yamaguchi K."/>
            <person name="Bino T."/>
            <person name="Nishimoto Y."/>
            <person name="Shigenobu S."/>
            <person name="Kawaguchi M."/>
        </authorList>
    </citation>
    <scope>NUCLEOTIDE SEQUENCE</scope>
    <source>
        <strain evidence="2">HR1</strain>
    </source>
</reference>
<dbReference type="Proteomes" id="UP000615446">
    <property type="component" value="Unassembled WGS sequence"/>
</dbReference>
<name>A0A2Z6QGW5_9GLOM</name>
<proteinExistence type="predicted"/>
<evidence type="ECO:0000313" key="1">
    <source>
        <dbReference type="EMBL" id="GBB89387.1"/>
    </source>
</evidence>